<dbReference type="PIRSF" id="PIRSF009160">
    <property type="entry name" value="UCP009160"/>
    <property type="match status" value="1"/>
</dbReference>
<organism evidence="2 3">
    <name type="scientific">Chitinophaga caeni</name>
    <dbReference type="NCBI Taxonomy" id="2029983"/>
    <lineage>
        <taxon>Bacteria</taxon>
        <taxon>Pseudomonadati</taxon>
        <taxon>Bacteroidota</taxon>
        <taxon>Chitinophagia</taxon>
        <taxon>Chitinophagales</taxon>
        <taxon>Chitinophagaceae</taxon>
        <taxon>Chitinophaga</taxon>
    </lineage>
</organism>
<gene>
    <name evidence="2" type="ORF">COR50_15180</name>
</gene>
<keyword evidence="3" id="KW-1185">Reference proteome</keyword>
<evidence type="ECO:0000256" key="1">
    <source>
        <dbReference type="SAM" id="Phobius"/>
    </source>
</evidence>
<dbReference type="PANTHER" id="PTHR41282">
    <property type="entry name" value="CONSERVED TRANSMEMBRANE PROTEIN-RELATED"/>
    <property type="match status" value="1"/>
</dbReference>
<keyword evidence="1" id="KW-0472">Membrane</keyword>
<dbReference type="Proteomes" id="UP000220133">
    <property type="component" value="Chromosome"/>
</dbReference>
<feature type="transmembrane region" description="Helical" evidence="1">
    <location>
        <begin position="148"/>
        <end position="175"/>
    </location>
</feature>
<dbReference type="InterPro" id="IPR010539">
    <property type="entry name" value="BaxI_1-like"/>
</dbReference>
<dbReference type="OrthoDB" id="116480at2"/>
<dbReference type="EMBL" id="CP023777">
    <property type="protein sequence ID" value="ATL48398.1"/>
    <property type="molecule type" value="Genomic_DNA"/>
</dbReference>
<sequence>MDLFKSSNPVLTEKSIKDAARLDYTERMTVNGTIGKVGFLLFLLVAAGAFSWSMAARGVAITAMLYGGAIVGLILAIVMTFKKTLSPILAPVYALAEGLFLGAISMLFESLYNGIVLQAVGITIGVFFCMLFLYRARIIRATERFKSIMFVAISGIAVFYLVAFGLSFFGIYIPFLSEGSPLGIGFSVVVAGIAALSLILDFDRIEEGANYGLPKYYEWYAGFGLLVTIIWLYLEILRLLSKLQSRN</sequence>
<protein>
    <recommendedName>
        <fullName evidence="4">Bax inhibitor-1/YccA family protein</fullName>
    </recommendedName>
</protein>
<feature type="transmembrane region" description="Helical" evidence="1">
    <location>
        <begin position="220"/>
        <end position="240"/>
    </location>
</feature>
<feature type="transmembrane region" description="Helical" evidence="1">
    <location>
        <begin position="61"/>
        <end position="81"/>
    </location>
</feature>
<dbReference type="RefSeq" id="WP_098194772.1">
    <property type="nucleotide sequence ID" value="NZ_CP023777.1"/>
</dbReference>
<dbReference type="PANTHER" id="PTHR41282:SF1">
    <property type="entry name" value="CONSERVED TRANSMEMBRANE PROTEIN-RELATED"/>
    <property type="match status" value="1"/>
</dbReference>
<reference evidence="2 3" key="1">
    <citation type="submission" date="2017-10" db="EMBL/GenBank/DDBJ databases">
        <title>Paenichitinophaga pekingensis gen. nov., sp. nov., isolated from activated sludge.</title>
        <authorList>
            <person name="Jin D."/>
            <person name="Kong X."/>
            <person name="Deng Y."/>
            <person name="Bai Z."/>
        </authorList>
    </citation>
    <scope>NUCLEOTIDE SEQUENCE [LARGE SCALE GENOMIC DNA]</scope>
    <source>
        <strain evidence="2 3">13</strain>
    </source>
</reference>
<keyword evidence="1" id="KW-0812">Transmembrane</keyword>
<proteinExistence type="predicted"/>
<feature type="transmembrane region" description="Helical" evidence="1">
    <location>
        <begin position="37"/>
        <end position="55"/>
    </location>
</feature>
<accession>A0A291QWR0</accession>
<dbReference type="KEGG" id="cbae:COR50_15180"/>
<name>A0A291QWR0_9BACT</name>
<feature type="transmembrane region" description="Helical" evidence="1">
    <location>
        <begin position="181"/>
        <end position="200"/>
    </location>
</feature>
<evidence type="ECO:0008006" key="4">
    <source>
        <dbReference type="Google" id="ProtNLM"/>
    </source>
</evidence>
<feature type="transmembrane region" description="Helical" evidence="1">
    <location>
        <begin position="114"/>
        <end position="136"/>
    </location>
</feature>
<keyword evidence="1" id="KW-1133">Transmembrane helix</keyword>
<feature type="transmembrane region" description="Helical" evidence="1">
    <location>
        <begin position="88"/>
        <end position="108"/>
    </location>
</feature>
<dbReference type="Pfam" id="PF12811">
    <property type="entry name" value="BaxI_1"/>
    <property type="match status" value="1"/>
</dbReference>
<dbReference type="AlphaFoldDB" id="A0A291QWR0"/>
<evidence type="ECO:0000313" key="2">
    <source>
        <dbReference type="EMBL" id="ATL48398.1"/>
    </source>
</evidence>
<evidence type="ECO:0000313" key="3">
    <source>
        <dbReference type="Proteomes" id="UP000220133"/>
    </source>
</evidence>